<feature type="compositionally biased region" description="Low complexity" evidence="1">
    <location>
        <begin position="48"/>
        <end position="64"/>
    </location>
</feature>
<evidence type="ECO:0000256" key="1">
    <source>
        <dbReference type="SAM" id="MobiDB-lite"/>
    </source>
</evidence>
<feature type="compositionally biased region" description="Acidic residues" evidence="1">
    <location>
        <begin position="319"/>
        <end position="342"/>
    </location>
</feature>
<accession>A0AB34IJQ1</accession>
<feature type="compositionally biased region" description="Pro residues" evidence="1">
    <location>
        <begin position="110"/>
        <end position="123"/>
    </location>
</feature>
<evidence type="ECO:0008006" key="5">
    <source>
        <dbReference type="Google" id="ProtNLM"/>
    </source>
</evidence>
<feature type="compositionally biased region" description="Low complexity" evidence="1">
    <location>
        <begin position="1"/>
        <end position="17"/>
    </location>
</feature>
<dbReference type="AlphaFoldDB" id="A0AB34IJQ1"/>
<dbReference type="Proteomes" id="UP001515480">
    <property type="component" value="Unassembled WGS sequence"/>
</dbReference>
<comment type="caution">
    <text evidence="3">The sequence shown here is derived from an EMBL/GenBank/DDBJ whole genome shotgun (WGS) entry which is preliminary data.</text>
</comment>
<feature type="compositionally biased region" description="Gly residues" evidence="1">
    <location>
        <begin position="277"/>
        <end position="294"/>
    </location>
</feature>
<feature type="region of interest" description="Disordered" evidence="1">
    <location>
        <begin position="1"/>
        <end position="124"/>
    </location>
</feature>
<feature type="transmembrane region" description="Helical" evidence="2">
    <location>
        <begin position="131"/>
        <end position="151"/>
    </location>
</feature>
<evidence type="ECO:0000256" key="2">
    <source>
        <dbReference type="SAM" id="Phobius"/>
    </source>
</evidence>
<keyword evidence="2" id="KW-0812">Transmembrane</keyword>
<organism evidence="3 4">
    <name type="scientific">Prymnesium parvum</name>
    <name type="common">Toxic golden alga</name>
    <dbReference type="NCBI Taxonomy" id="97485"/>
    <lineage>
        <taxon>Eukaryota</taxon>
        <taxon>Haptista</taxon>
        <taxon>Haptophyta</taxon>
        <taxon>Prymnesiophyceae</taxon>
        <taxon>Prymnesiales</taxon>
        <taxon>Prymnesiaceae</taxon>
        <taxon>Prymnesium</taxon>
    </lineage>
</organism>
<feature type="compositionally biased region" description="Pro residues" evidence="1">
    <location>
        <begin position="36"/>
        <end position="47"/>
    </location>
</feature>
<keyword evidence="4" id="KW-1185">Reference proteome</keyword>
<protein>
    <recommendedName>
        <fullName evidence="5">Hexosyltransferase</fullName>
    </recommendedName>
</protein>
<keyword evidence="2" id="KW-0472">Membrane</keyword>
<evidence type="ECO:0000313" key="4">
    <source>
        <dbReference type="Proteomes" id="UP001515480"/>
    </source>
</evidence>
<proteinExistence type="predicted"/>
<name>A0AB34IJQ1_PRYPA</name>
<dbReference type="EMBL" id="JBGBPQ010000024">
    <property type="protein sequence ID" value="KAL1500163.1"/>
    <property type="molecule type" value="Genomic_DNA"/>
</dbReference>
<evidence type="ECO:0000313" key="3">
    <source>
        <dbReference type="EMBL" id="KAL1500163.1"/>
    </source>
</evidence>
<keyword evidence="2" id="KW-1133">Transmembrane helix</keyword>
<reference evidence="3 4" key="1">
    <citation type="journal article" date="2024" name="Science">
        <title>Giant polyketide synthase enzymes in the biosynthesis of giant marine polyether toxins.</title>
        <authorList>
            <person name="Fallon T.R."/>
            <person name="Shende V.V."/>
            <person name="Wierzbicki I.H."/>
            <person name="Pendleton A.L."/>
            <person name="Watervoot N.F."/>
            <person name="Auber R.P."/>
            <person name="Gonzalez D.J."/>
            <person name="Wisecaver J.H."/>
            <person name="Moore B.S."/>
        </authorList>
    </citation>
    <scope>NUCLEOTIDE SEQUENCE [LARGE SCALE GENOMIC DNA]</scope>
    <source>
        <strain evidence="3 4">12B1</strain>
    </source>
</reference>
<sequence length="901" mass="96650">MRRPSSPSCAPRSSSSPPSSPPPEWLSDEEQARARAPPPLPSLPAPLSPSSSPPFHSLTSCRTSPPSPPSPRLPPFPSRPDAPLPSPYAHTHPSLRTPHASTAAEESFTPPRPPARASPPPRLPSARAKPIGLLVGALALLVLASTLWSALGLRPAFPSRPPPRDWAMPPDGEAPPLYSRISEELLLWQLVRAFLAAPWLLPDAGSTRTLRPPPPGGWAVAVEEGEEEEEGEAVEIADSASLLLTRRMKRPAPYAWEERGGAYGGQEKAGGANEEWGWGGGEGRAWGGGEGRTSGGRLEEGEVPAVDGAAGGEGASFGEEVEAVGEGGEEVEAVGEGGEEVEAGGGSESGAEREPNEAAADGVGESDAAGVEEYLRVVDSGVEVAILYKGPSDSSGGRYLSLCSGDWLCASAWHSHRDESSARTSSFRRTSYTSRAAAFPYIAYRPHSAAFPHPASFHHNAPFSDSAAFPHSATSSPPFSFHQIAFSLDAAFPLAAFRFTSFSQPPLPHAAPSHPTASGHLLRSRLRPSAAPWFALQSVANGQLVEVAPSSDPEAWVIRARGGGGGGGGGGVLLVGRYAQWREEGGGLRNRGSGGLLNFRGGVAVRAHGDGAAAARPCVRHSRRTRFQLVAAEARAEGGEEGCVALGVATRSREGEALPLFSVLLPSLVATIANGSRLRFEVHVGYDDDDPFWREEANVEEARRRAAALTAGRRVTLHTAELRGMRGAPCWVWSALFNRSCAGGCEYFYQLNDDIRLLSPGWAEEFVRTLRSNAYLPNFGIVGPLDTNNPRLMTQSFTHCTHRDIFGYYYPPEFRNWYSDDWATQVYGRRNTFWRKDLEVSHELATRGPRYDVAYEDKTHLAAQVAKGREVIGAYVAKHHPQLRAFKSLLSKREMIAVVPE</sequence>
<feature type="region of interest" description="Disordered" evidence="1">
    <location>
        <begin position="258"/>
        <end position="366"/>
    </location>
</feature>
<gene>
    <name evidence="3" type="ORF">AB1Y20_012833</name>
</gene>
<feature type="compositionally biased region" description="Pro residues" evidence="1">
    <location>
        <begin position="65"/>
        <end position="86"/>
    </location>
</feature>